<name>A0ABP9YZ21_9FUNG</name>
<reference evidence="1 2" key="1">
    <citation type="submission" date="2024-04" db="EMBL/GenBank/DDBJ databases">
        <title>genome sequences of Mucor flavus KT1a and Helicostylum pulchrum KT1b strains isolated from the surface of a dry-aged beef.</title>
        <authorList>
            <person name="Toyotome T."/>
            <person name="Hosono M."/>
            <person name="Torimaru M."/>
            <person name="Fukuda K."/>
            <person name="Mikami N."/>
        </authorList>
    </citation>
    <scope>NUCLEOTIDE SEQUENCE [LARGE SCALE GENOMIC DNA]</scope>
    <source>
        <strain evidence="1 2">KT1a</strain>
    </source>
</reference>
<protein>
    <submittedName>
        <fullName evidence="1">Uncharacterized protein</fullName>
    </submittedName>
</protein>
<comment type="caution">
    <text evidence="1">The sequence shown here is derived from an EMBL/GenBank/DDBJ whole genome shotgun (WGS) entry which is preliminary data.</text>
</comment>
<evidence type="ECO:0000313" key="2">
    <source>
        <dbReference type="Proteomes" id="UP001473302"/>
    </source>
</evidence>
<dbReference type="Proteomes" id="UP001473302">
    <property type="component" value="Unassembled WGS sequence"/>
</dbReference>
<dbReference type="EMBL" id="BAABUK010000012">
    <property type="protein sequence ID" value="GAA5812108.1"/>
    <property type="molecule type" value="Genomic_DNA"/>
</dbReference>
<accession>A0ABP9YZ21</accession>
<sequence length="127" mass="14638">MKLPTDLKADVTLHLKEFLQETEHKLWTLLELNKALIKKHPGISKKQAQGKVKNDIVVLKKLYPEDKHILNQLKSVEKEIKSEKKKVALDTFWNKCKDSLDANEIELYSKRNAVQIPVSNATFTCTL</sequence>
<organism evidence="1 2">
    <name type="scientific">Mucor flavus</name>
    <dbReference type="NCBI Taxonomy" id="439312"/>
    <lineage>
        <taxon>Eukaryota</taxon>
        <taxon>Fungi</taxon>
        <taxon>Fungi incertae sedis</taxon>
        <taxon>Mucoromycota</taxon>
        <taxon>Mucoromycotina</taxon>
        <taxon>Mucoromycetes</taxon>
        <taxon>Mucorales</taxon>
        <taxon>Mucorineae</taxon>
        <taxon>Mucoraceae</taxon>
        <taxon>Mucor</taxon>
    </lineage>
</organism>
<evidence type="ECO:0000313" key="1">
    <source>
        <dbReference type="EMBL" id="GAA5812108.1"/>
    </source>
</evidence>
<gene>
    <name evidence="1" type="ORF">MFLAVUS_005558</name>
</gene>
<keyword evidence="2" id="KW-1185">Reference proteome</keyword>
<proteinExistence type="predicted"/>